<feature type="domain" description="DUF6884" evidence="1">
    <location>
        <begin position="12"/>
        <end position="115"/>
    </location>
</feature>
<protein>
    <recommendedName>
        <fullName evidence="1">DUF6884 domain-containing protein</fullName>
    </recommendedName>
</protein>
<gene>
    <name evidence="2" type="ORF">WJ96_05535</name>
</gene>
<comment type="caution">
    <text evidence="2">The sequence shown here is derived from an EMBL/GenBank/DDBJ whole genome shotgun (WGS) entry which is preliminary data.</text>
</comment>
<dbReference type="InterPro" id="IPR049251">
    <property type="entry name" value="DUF6884"/>
</dbReference>
<evidence type="ECO:0000313" key="2">
    <source>
        <dbReference type="EMBL" id="KVP98032.1"/>
    </source>
</evidence>
<dbReference type="AlphaFoldDB" id="A0AAW3MTU7"/>
<evidence type="ECO:0000259" key="1">
    <source>
        <dbReference type="Pfam" id="PF21818"/>
    </source>
</evidence>
<keyword evidence="3" id="KW-1185">Reference proteome</keyword>
<dbReference type="Pfam" id="PF21818">
    <property type="entry name" value="DUF6884"/>
    <property type="match status" value="1"/>
</dbReference>
<dbReference type="RefSeq" id="WP_059924966.1">
    <property type="nucleotide sequence ID" value="NZ_LPBG01000047.1"/>
</dbReference>
<name>A0AAW3MTU7_9BURK</name>
<reference evidence="2 3" key="1">
    <citation type="submission" date="2015-11" db="EMBL/GenBank/DDBJ databases">
        <title>Expanding the genomic diversity of Burkholderia species for the development of highly accurate diagnostics.</title>
        <authorList>
            <person name="Sahl J."/>
            <person name="Keim P."/>
            <person name="Wagner D."/>
        </authorList>
    </citation>
    <scope>NUCLEOTIDE SEQUENCE [LARGE SCALE GENOMIC DNA]</scope>
    <source>
        <strain evidence="2 3">MSMB1808WGS</strain>
    </source>
</reference>
<dbReference type="Proteomes" id="UP000056453">
    <property type="component" value="Unassembled WGS sequence"/>
</dbReference>
<organism evidence="2 3">
    <name type="scientific">Burkholderia ubonensis</name>
    <dbReference type="NCBI Taxonomy" id="101571"/>
    <lineage>
        <taxon>Bacteria</taxon>
        <taxon>Pseudomonadati</taxon>
        <taxon>Pseudomonadota</taxon>
        <taxon>Betaproteobacteria</taxon>
        <taxon>Burkholderiales</taxon>
        <taxon>Burkholderiaceae</taxon>
        <taxon>Burkholderia</taxon>
        <taxon>Burkholderia cepacia complex</taxon>
    </lineage>
</organism>
<dbReference type="EMBL" id="LPBJ01000047">
    <property type="protein sequence ID" value="KVP98032.1"/>
    <property type="molecule type" value="Genomic_DNA"/>
</dbReference>
<proteinExistence type="predicted"/>
<sequence length="261" mass="28482">MNTMTPSTPSLVLMACSAKKLSHAAPAFDLYQGSMYSTFRANVRQTARPHVIILSAKHGFIPSDTVIEPYDQVLTRDRADAMLSQLDNYMQGITPPGAKKVLLVGGAEYRRVMRAAVGRLIERGILPPDATVTETSGGIGYQRQQLGAFLRKLPPVLEVVGHHPNGTPLYRSLGGFTVGQEVNLVYAFRRDRTPVPAVVEELFHGPSGPTANIRMVESKHPDRAYTWVSLGDIHPRPARTGRIVVAGAVTPYRYNSAPDAP</sequence>
<accession>A0AAW3MTU7</accession>
<evidence type="ECO:0000313" key="3">
    <source>
        <dbReference type="Proteomes" id="UP000056453"/>
    </source>
</evidence>